<gene>
    <name evidence="2" type="ORF">EKO27_g11112</name>
</gene>
<organism evidence="2 3">
    <name type="scientific">Xylaria grammica</name>
    <dbReference type="NCBI Taxonomy" id="363999"/>
    <lineage>
        <taxon>Eukaryota</taxon>
        <taxon>Fungi</taxon>
        <taxon>Dikarya</taxon>
        <taxon>Ascomycota</taxon>
        <taxon>Pezizomycotina</taxon>
        <taxon>Sordariomycetes</taxon>
        <taxon>Xylariomycetidae</taxon>
        <taxon>Xylariales</taxon>
        <taxon>Xylariaceae</taxon>
        <taxon>Xylaria</taxon>
    </lineage>
</organism>
<feature type="region of interest" description="Disordered" evidence="1">
    <location>
        <begin position="72"/>
        <end position="92"/>
    </location>
</feature>
<accession>A0A439CPB7</accession>
<name>A0A439CPB7_9PEZI</name>
<sequence length="307" mass="35383">MPRRSSRSSEPYIEEMPRRHRCSGHSHRGHSHGYGDSTSLDLAMVPYAERQVPPYGPDYSESWGYYPASVSAGHSRRGNPGPPGIEEESWGSKKDRLEDRFQLHKPHPTDTVMPSFPHYGPIPAMIPYSDLEPRPAPMMAIEPNGGRQQPQTPTMETVPYTSRGPPPDMISFTRWIKDHSRAYHTIGKVTDIARRLRDNMSNFTLRLQQCRRPAPMYHSSRKQQKEHEARLDHLCQLGDRVQMCYMTNVDRYAGPWIPIRSCSSADKANAQRLLDDMFNRDYDKWDGLMWHLIDWLSNWSDKPAPLG</sequence>
<evidence type="ECO:0000313" key="2">
    <source>
        <dbReference type="EMBL" id="RWA03993.1"/>
    </source>
</evidence>
<feature type="region of interest" description="Disordered" evidence="1">
    <location>
        <begin position="143"/>
        <end position="164"/>
    </location>
</feature>
<dbReference type="Proteomes" id="UP000286045">
    <property type="component" value="Unassembled WGS sequence"/>
</dbReference>
<proteinExistence type="predicted"/>
<feature type="compositionally biased region" description="Basic residues" evidence="1">
    <location>
        <begin position="18"/>
        <end position="31"/>
    </location>
</feature>
<feature type="compositionally biased region" description="Polar residues" evidence="1">
    <location>
        <begin position="146"/>
        <end position="155"/>
    </location>
</feature>
<feature type="region of interest" description="Disordered" evidence="1">
    <location>
        <begin position="1"/>
        <end position="38"/>
    </location>
</feature>
<reference evidence="2 3" key="1">
    <citation type="submission" date="2018-12" db="EMBL/GenBank/DDBJ databases">
        <title>Draft genome sequence of Xylaria grammica IHI A82.</title>
        <authorList>
            <person name="Buettner E."/>
            <person name="Kellner H."/>
        </authorList>
    </citation>
    <scope>NUCLEOTIDE SEQUENCE [LARGE SCALE GENOMIC DNA]</scope>
    <source>
        <strain evidence="2 3">IHI A82</strain>
    </source>
</reference>
<dbReference type="AlphaFoldDB" id="A0A439CPB7"/>
<evidence type="ECO:0000256" key="1">
    <source>
        <dbReference type="SAM" id="MobiDB-lite"/>
    </source>
</evidence>
<keyword evidence="3" id="KW-1185">Reference proteome</keyword>
<dbReference type="EMBL" id="RYZI01000653">
    <property type="protein sequence ID" value="RWA03993.1"/>
    <property type="molecule type" value="Genomic_DNA"/>
</dbReference>
<protein>
    <submittedName>
        <fullName evidence="2">Uncharacterized protein</fullName>
    </submittedName>
</protein>
<evidence type="ECO:0000313" key="3">
    <source>
        <dbReference type="Proteomes" id="UP000286045"/>
    </source>
</evidence>
<comment type="caution">
    <text evidence="2">The sequence shown here is derived from an EMBL/GenBank/DDBJ whole genome shotgun (WGS) entry which is preliminary data.</text>
</comment>